<dbReference type="OrthoDB" id="129757at2"/>
<gene>
    <name evidence="2" type="ordered locus">Terro_3301</name>
</gene>
<dbReference type="EMBL" id="CP003379">
    <property type="protein sequence ID" value="AFL89518.1"/>
    <property type="molecule type" value="Genomic_DNA"/>
</dbReference>
<dbReference type="PANTHER" id="PTHR39162:SF1">
    <property type="entry name" value="SPORULATION PROTEIN YTFJ"/>
    <property type="match status" value="1"/>
</dbReference>
<accession>I3ZJV0</accession>
<dbReference type="Proteomes" id="UP000006056">
    <property type="component" value="Chromosome"/>
</dbReference>
<dbReference type="PANTHER" id="PTHR39162">
    <property type="entry name" value="GLL3345 PROTEIN"/>
    <property type="match status" value="1"/>
</dbReference>
<feature type="compositionally biased region" description="Polar residues" evidence="1">
    <location>
        <begin position="108"/>
        <end position="122"/>
    </location>
</feature>
<name>I3ZJV0_TERRK</name>
<evidence type="ECO:0000256" key="1">
    <source>
        <dbReference type="SAM" id="MobiDB-lite"/>
    </source>
</evidence>
<dbReference type="HOGENOM" id="CLU_1427368_0_0_0"/>
<sequence length="190" mass="19098">MDVPKILKTIGEQISTFASGKLAFAEPISVADRTIIPVAWVRYDFGAGGSTPGAYRRVAKQEGGGGGGGQVSVIPAGMIEITPTSTRFIPIPDATKAFALVTSSAAESGMDNGSASNGQNDSSGGGKAPTKRQLAAYKSGNKKAAGKSAAKKTASVKTARSSSRKAVAVKASPKKAGSSAAPKKSAVKGR</sequence>
<organism evidence="2 3">
    <name type="scientific">Terriglobus roseus (strain DSM 18391 / NRRL B-41598 / KBS 63)</name>
    <dbReference type="NCBI Taxonomy" id="926566"/>
    <lineage>
        <taxon>Bacteria</taxon>
        <taxon>Pseudomonadati</taxon>
        <taxon>Acidobacteriota</taxon>
        <taxon>Terriglobia</taxon>
        <taxon>Terriglobales</taxon>
        <taxon>Acidobacteriaceae</taxon>
        <taxon>Terriglobus</taxon>
    </lineage>
</organism>
<dbReference type="RefSeq" id="WP_014786779.1">
    <property type="nucleotide sequence ID" value="NC_018014.1"/>
</dbReference>
<dbReference type="InterPro" id="IPR014229">
    <property type="entry name" value="Spore_YtfJ"/>
</dbReference>
<evidence type="ECO:0000313" key="3">
    <source>
        <dbReference type="Proteomes" id="UP000006056"/>
    </source>
</evidence>
<dbReference type="eggNOG" id="COG3874">
    <property type="taxonomic scope" value="Bacteria"/>
</dbReference>
<feature type="region of interest" description="Disordered" evidence="1">
    <location>
        <begin position="108"/>
        <end position="190"/>
    </location>
</feature>
<keyword evidence="3" id="KW-1185">Reference proteome</keyword>
<evidence type="ECO:0000313" key="2">
    <source>
        <dbReference type="EMBL" id="AFL89518.1"/>
    </source>
</evidence>
<reference evidence="2 3" key="1">
    <citation type="submission" date="2012-06" db="EMBL/GenBank/DDBJ databases">
        <title>Complete genome of Terriglobus roseus DSM 18391.</title>
        <authorList>
            <consortium name="US DOE Joint Genome Institute (JGI-PGF)"/>
            <person name="Lucas S."/>
            <person name="Copeland A."/>
            <person name="Lapidus A."/>
            <person name="Glavina del Rio T."/>
            <person name="Dalin E."/>
            <person name="Tice H."/>
            <person name="Bruce D."/>
            <person name="Goodwin L."/>
            <person name="Pitluck S."/>
            <person name="Peters L."/>
            <person name="Mikhailova N."/>
            <person name="Munk A.C.C."/>
            <person name="Kyrpides N."/>
            <person name="Mavromatis K."/>
            <person name="Ivanova N."/>
            <person name="Brettin T."/>
            <person name="Detter J.C."/>
            <person name="Han C."/>
            <person name="Larimer F."/>
            <person name="Land M."/>
            <person name="Hauser L."/>
            <person name="Markowitz V."/>
            <person name="Cheng J.-F."/>
            <person name="Hugenholtz P."/>
            <person name="Woyke T."/>
            <person name="Wu D."/>
            <person name="Brambilla E."/>
            <person name="Klenk H.-P."/>
            <person name="Eisen J.A."/>
        </authorList>
    </citation>
    <scope>NUCLEOTIDE SEQUENCE [LARGE SCALE GENOMIC DNA]</scope>
    <source>
        <strain evidence="3">DSM 18391 / NRRL B-41598 / KBS 63</strain>
    </source>
</reference>
<feature type="compositionally biased region" description="Low complexity" evidence="1">
    <location>
        <begin position="146"/>
        <end position="184"/>
    </location>
</feature>
<dbReference type="Pfam" id="PF09579">
    <property type="entry name" value="Spore_YtfJ"/>
    <property type="match status" value="1"/>
</dbReference>
<dbReference type="KEGG" id="trs:Terro_3301"/>
<protein>
    <submittedName>
        <fullName evidence="2">Uncharacterized protein</fullName>
    </submittedName>
</protein>
<dbReference type="AlphaFoldDB" id="I3ZJV0"/>
<proteinExistence type="predicted"/>